<comment type="caution">
    <text evidence="11">The sequence shown here is derived from an EMBL/GenBank/DDBJ whole genome shotgun (WGS) entry which is preliminary data.</text>
</comment>
<dbReference type="AlphaFoldDB" id="A0AA44Q5J6"/>
<sequence length="68" mass="7279">HILIVELFPTRVRYSAYGLGYNISSALFGGTAPLLMTWLIGSTGNIYIPAFYAVITALGTLIAVSTVK</sequence>
<dbReference type="InterPro" id="IPR005828">
    <property type="entry name" value="MFS_sugar_transport-like"/>
</dbReference>
<evidence type="ECO:0000256" key="1">
    <source>
        <dbReference type="ARBA" id="ARBA00004651"/>
    </source>
</evidence>
<gene>
    <name evidence="11" type="ORF">COK38_26900</name>
</gene>
<dbReference type="InterPro" id="IPR051084">
    <property type="entry name" value="H+-coupled_symporters"/>
</dbReference>
<dbReference type="Pfam" id="PF00083">
    <property type="entry name" value="Sugar_tr"/>
    <property type="match status" value="1"/>
</dbReference>
<dbReference type="InterPro" id="IPR036259">
    <property type="entry name" value="MFS_trans_sf"/>
</dbReference>
<dbReference type="PANTHER" id="PTHR43528:SF1">
    <property type="entry name" value="ALPHA-KETOGLUTARATE PERMEASE"/>
    <property type="match status" value="1"/>
</dbReference>
<proteinExistence type="inferred from homology"/>
<keyword evidence="5 9" id="KW-0812">Transmembrane</keyword>
<evidence type="ECO:0000313" key="11">
    <source>
        <dbReference type="EMBL" id="PFR82262.1"/>
    </source>
</evidence>
<evidence type="ECO:0000313" key="12">
    <source>
        <dbReference type="Proteomes" id="UP000226357"/>
    </source>
</evidence>
<evidence type="ECO:0000256" key="3">
    <source>
        <dbReference type="ARBA" id="ARBA00022448"/>
    </source>
</evidence>
<dbReference type="Gene3D" id="1.20.1250.20">
    <property type="entry name" value="MFS general substrate transporter like domains"/>
    <property type="match status" value="1"/>
</dbReference>
<feature type="transmembrane region" description="Helical" evidence="9">
    <location>
        <begin position="46"/>
        <end position="67"/>
    </location>
</feature>
<evidence type="ECO:0000256" key="4">
    <source>
        <dbReference type="ARBA" id="ARBA00022475"/>
    </source>
</evidence>
<reference evidence="11 12" key="1">
    <citation type="submission" date="2017-09" db="EMBL/GenBank/DDBJ databases">
        <title>Large-scale bioinformatics analysis of Bacillus genomes uncovers conserved roles of natural products in bacterial physiology.</title>
        <authorList>
            <consortium name="Agbiome Team Llc"/>
            <person name="Bleich R.M."/>
            <person name="Grubbs K.J."/>
            <person name="Santa Maria K.C."/>
            <person name="Allen S.E."/>
            <person name="Farag S."/>
            <person name="Shank E.A."/>
            <person name="Bowers A."/>
        </authorList>
    </citation>
    <scope>NUCLEOTIDE SEQUENCE [LARGE SCALE GENOMIC DNA]</scope>
    <source>
        <strain evidence="11 12">AFS067272</strain>
    </source>
</reference>
<feature type="non-terminal residue" evidence="11">
    <location>
        <position position="1"/>
    </location>
</feature>
<protein>
    <submittedName>
        <fullName evidence="11">MFS transporter</fullName>
    </submittedName>
</protein>
<evidence type="ECO:0000256" key="8">
    <source>
        <dbReference type="ARBA" id="ARBA00023136"/>
    </source>
</evidence>
<comment type="similarity">
    <text evidence="2">Belongs to the major facilitator superfamily. Metabolite:H+ Symporter (MHS) family (TC 2.A.1.6) family.</text>
</comment>
<accession>A0AA44Q5J6</accession>
<keyword evidence="6" id="KW-0769">Symport</keyword>
<evidence type="ECO:0000256" key="5">
    <source>
        <dbReference type="ARBA" id="ARBA00022692"/>
    </source>
</evidence>
<name>A0AA44Q5J6_BACCE</name>
<feature type="transmembrane region" description="Helical" evidence="9">
    <location>
        <begin position="21"/>
        <end position="40"/>
    </location>
</feature>
<evidence type="ECO:0000256" key="7">
    <source>
        <dbReference type="ARBA" id="ARBA00022989"/>
    </source>
</evidence>
<dbReference type="InterPro" id="IPR020846">
    <property type="entry name" value="MFS_dom"/>
</dbReference>
<dbReference type="GO" id="GO:0005886">
    <property type="term" value="C:plasma membrane"/>
    <property type="evidence" value="ECO:0007669"/>
    <property type="project" value="UniProtKB-SubCell"/>
</dbReference>
<keyword evidence="7 9" id="KW-1133">Transmembrane helix</keyword>
<feature type="non-terminal residue" evidence="11">
    <location>
        <position position="68"/>
    </location>
</feature>
<comment type="subcellular location">
    <subcellularLocation>
        <location evidence="1">Cell membrane</location>
        <topology evidence="1">Multi-pass membrane protein</topology>
    </subcellularLocation>
</comment>
<keyword evidence="4" id="KW-1003">Cell membrane</keyword>
<keyword evidence="3" id="KW-0813">Transport</keyword>
<evidence type="ECO:0000259" key="10">
    <source>
        <dbReference type="PROSITE" id="PS50850"/>
    </source>
</evidence>
<dbReference type="PANTHER" id="PTHR43528">
    <property type="entry name" value="ALPHA-KETOGLUTARATE PERMEASE"/>
    <property type="match status" value="1"/>
</dbReference>
<evidence type="ECO:0000256" key="2">
    <source>
        <dbReference type="ARBA" id="ARBA00008240"/>
    </source>
</evidence>
<dbReference type="EMBL" id="NVBO01000454">
    <property type="protein sequence ID" value="PFR82262.1"/>
    <property type="molecule type" value="Genomic_DNA"/>
</dbReference>
<keyword evidence="8 9" id="KW-0472">Membrane</keyword>
<dbReference type="SUPFAM" id="SSF103473">
    <property type="entry name" value="MFS general substrate transporter"/>
    <property type="match status" value="1"/>
</dbReference>
<dbReference type="Proteomes" id="UP000226357">
    <property type="component" value="Unassembled WGS sequence"/>
</dbReference>
<feature type="domain" description="Major facilitator superfamily (MFS) profile" evidence="10">
    <location>
        <begin position="1"/>
        <end position="68"/>
    </location>
</feature>
<dbReference type="PROSITE" id="PS50850">
    <property type="entry name" value="MFS"/>
    <property type="match status" value="1"/>
</dbReference>
<evidence type="ECO:0000256" key="6">
    <source>
        <dbReference type="ARBA" id="ARBA00022847"/>
    </source>
</evidence>
<evidence type="ECO:0000256" key="9">
    <source>
        <dbReference type="SAM" id="Phobius"/>
    </source>
</evidence>
<dbReference type="GO" id="GO:0015293">
    <property type="term" value="F:symporter activity"/>
    <property type="evidence" value="ECO:0007669"/>
    <property type="project" value="UniProtKB-KW"/>
</dbReference>
<organism evidence="11 12">
    <name type="scientific">Bacillus cereus</name>
    <dbReference type="NCBI Taxonomy" id="1396"/>
    <lineage>
        <taxon>Bacteria</taxon>
        <taxon>Bacillati</taxon>
        <taxon>Bacillota</taxon>
        <taxon>Bacilli</taxon>
        <taxon>Bacillales</taxon>
        <taxon>Bacillaceae</taxon>
        <taxon>Bacillus</taxon>
        <taxon>Bacillus cereus group</taxon>
    </lineage>
</organism>